<comment type="caution">
    <text evidence="1">The sequence shown here is derived from an EMBL/GenBank/DDBJ whole genome shotgun (WGS) entry which is preliminary data.</text>
</comment>
<evidence type="ECO:0000313" key="2">
    <source>
        <dbReference type="Proteomes" id="UP000055024"/>
    </source>
</evidence>
<dbReference type="Proteomes" id="UP000055024">
    <property type="component" value="Unassembled WGS sequence"/>
</dbReference>
<dbReference type="EMBL" id="JYDP01000051">
    <property type="protein sequence ID" value="KRZ11317.1"/>
    <property type="molecule type" value="Genomic_DNA"/>
</dbReference>
<dbReference type="AlphaFoldDB" id="A0A0V1HNW8"/>
<dbReference type="OrthoDB" id="10569927at2759"/>
<proteinExistence type="predicted"/>
<protein>
    <submittedName>
        <fullName evidence="1">Uncharacterized protein</fullName>
    </submittedName>
</protein>
<reference evidence="1 2" key="1">
    <citation type="submission" date="2015-01" db="EMBL/GenBank/DDBJ databases">
        <title>Evolution of Trichinella species and genotypes.</title>
        <authorList>
            <person name="Korhonen P.K."/>
            <person name="Edoardo P."/>
            <person name="Giuseppe L.R."/>
            <person name="Gasser R.B."/>
        </authorList>
    </citation>
    <scope>NUCLEOTIDE SEQUENCE [LARGE SCALE GENOMIC DNA]</scope>
    <source>
        <strain evidence="1">ISS1029</strain>
    </source>
</reference>
<organism evidence="1 2">
    <name type="scientific">Trichinella zimbabwensis</name>
    <dbReference type="NCBI Taxonomy" id="268475"/>
    <lineage>
        <taxon>Eukaryota</taxon>
        <taxon>Metazoa</taxon>
        <taxon>Ecdysozoa</taxon>
        <taxon>Nematoda</taxon>
        <taxon>Enoplea</taxon>
        <taxon>Dorylaimia</taxon>
        <taxon>Trichinellida</taxon>
        <taxon>Trichinellidae</taxon>
        <taxon>Trichinella</taxon>
    </lineage>
</organism>
<sequence>MHPCQYITAVVSVVLPPDEQINNDSMMNSAETSPYSQDTELIQKRVETAERLRHASFVPKALICFCWIHSLLASVNSSAVSTVAAFLELLGEFALCRKRRHHAVTQINFSKLQYLSGLMTVATSCSSETVTKTAVSRLSLSCTSRLSILPSLPLSGHLSGGSSGQEPSSIKVAKHFDPNKEFCRTGTQMYAWISSNRRQLFGLDLLGMGIMTKTSVPF</sequence>
<keyword evidence="2" id="KW-1185">Reference proteome</keyword>
<name>A0A0V1HNW8_9BILA</name>
<evidence type="ECO:0000313" key="1">
    <source>
        <dbReference type="EMBL" id="KRZ11317.1"/>
    </source>
</evidence>
<gene>
    <name evidence="1" type="ORF">T11_3696</name>
</gene>
<accession>A0A0V1HNW8</accession>